<dbReference type="PANTHER" id="PTHR24058:SF124">
    <property type="entry name" value="PROTEIN KINASE SUPERFAMILY PROTEIN"/>
    <property type="match status" value="1"/>
</dbReference>
<accession>A0A0V0QVR0</accession>
<evidence type="ECO:0000313" key="9">
    <source>
        <dbReference type="EMBL" id="KRX06302.1"/>
    </source>
</evidence>
<dbReference type="Gene3D" id="1.10.510.10">
    <property type="entry name" value="Transferase(Phosphotransferase) domain 1"/>
    <property type="match status" value="1"/>
</dbReference>
<feature type="region of interest" description="Disordered" evidence="7">
    <location>
        <begin position="306"/>
        <end position="349"/>
    </location>
</feature>
<dbReference type="GO" id="GO:0005524">
    <property type="term" value="F:ATP binding"/>
    <property type="evidence" value="ECO:0007669"/>
    <property type="project" value="UniProtKB-KW"/>
</dbReference>
<evidence type="ECO:0000259" key="8">
    <source>
        <dbReference type="PROSITE" id="PS50011"/>
    </source>
</evidence>
<reference evidence="9 10" key="1">
    <citation type="journal article" date="2015" name="Sci. Rep.">
        <title>Genome of the facultative scuticociliatosis pathogen Pseudocohnilembus persalinus provides insight into its virulence through horizontal gene transfer.</title>
        <authorList>
            <person name="Xiong J."/>
            <person name="Wang G."/>
            <person name="Cheng J."/>
            <person name="Tian M."/>
            <person name="Pan X."/>
            <person name="Warren A."/>
            <person name="Jiang C."/>
            <person name="Yuan D."/>
            <person name="Miao W."/>
        </authorList>
    </citation>
    <scope>NUCLEOTIDE SEQUENCE [LARGE SCALE GENOMIC DNA]</scope>
    <source>
        <strain evidence="9">36N120E</strain>
    </source>
</reference>
<dbReference type="PANTHER" id="PTHR24058">
    <property type="entry name" value="DUAL SPECIFICITY PROTEIN KINASE"/>
    <property type="match status" value="1"/>
</dbReference>
<dbReference type="AlphaFoldDB" id="A0A0V0QVR0"/>
<evidence type="ECO:0000256" key="4">
    <source>
        <dbReference type="ARBA" id="ARBA00022777"/>
    </source>
</evidence>
<dbReference type="PROSITE" id="PS50011">
    <property type="entry name" value="PROTEIN_KINASE_DOM"/>
    <property type="match status" value="1"/>
</dbReference>
<evidence type="ECO:0000256" key="5">
    <source>
        <dbReference type="ARBA" id="ARBA00022840"/>
    </source>
</evidence>
<evidence type="ECO:0000256" key="2">
    <source>
        <dbReference type="ARBA" id="ARBA00022679"/>
    </source>
</evidence>
<dbReference type="InterPro" id="IPR008271">
    <property type="entry name" value="Ser/Thr_kinase_AS"/>
</dbReference>
<evidence type="ECO:0000313" key="10">
    <source>
        <dbReference type="Proteomes" id="UP000054937"/>
    </source>
</evidence>
<evidence type="ECO:0000256" key="3">
    <source>
        <dbReference type="ARBA" id="ARBA00022741"/>
    </source>
</evidence>
<feature type="compositionally biased region" description="Basic and acidic residues" evidence="7">
    <location>
        <begin position="322"/>
        <end position="341"/>
    </location>
</feature>
<keyword evidence="3" id="KW-0547">Nucleotide-binding</keyword>
<dbReference type="OMA" id="MNIICQA"/>
<comment type="caution">
    <text evidence="9">The sequence shown here is derived from an EMBL/GenBank/DDBJ whole genome shotgun (WGS) entry which is preliminary data.</text>
</comment>
<evidence type="ECO:0000256" key="6">
    <source>
        <dbReference type="SAM" id="Coils"/>
    </source>
</evidence>
<keyword evidence="6" id="KW-0175">Coiled coil</keyword>
<keyword evidence="2" id="KW-0808">Transferase</keyword>
<dbReference type="Proteomes" id="UP000054937">
    <property type="component" value="Unassembled WGS sequence"/>
</dbReference>
<name>A0A0V0QVR0_PSEPJ</name>
<dbReference type="SMART" id="SM00220">
    <property type="entry name" value="S_TKc"/>
    <property type="match status" value="1"/>
</dbReference>
<organism evidence="9 10">
    <name type="scientific">Pseudocohnilembus persalinus</name>
    <name type="common">Ciliate</name>
    <dbReference type="NCBI Taxonomy" id="266149"/>
    <lineage>
        <taxon>Eukaryota</taxon>
        <taxon>Sar</taxon>
        <taxon>Alveolata</taxon>
        <taxon>Ciliophora</taxon>
        <taxon>Intramacronucleata</taxon>
        <taxon>Oligohymenophorea</taxon>
        <taxon>Scuticociliatia</taxon>
        <taxon>Philasterida</taxon>
        <taxon>Pseudocohnilembidae</taxon>
        <taxon>Pseudocohnilembus</taxon>
    </lineage>
</organism>
<protein>
    <submittedName>
        <fullName evidence="9">Protein kinase-like domain</fullName>
    </submittedName>
</protein>
<sequence>MDNKDNRDLNFWQQSQEETEGIMEKLMNRLVASPNLLEDERLNTKIETFFDNQTFQKMVEATDKNDNIIQTQQSYSWDQDVVPRFGGTAPSVDELFITEEDAQSNTDQLKNQKKQQENLFKKQNQNKNQDNLNNQFKKQANQLQKGNSQNKQFLNSSAPQQQDMENILNNGDKMPSIIKAEECDQSSDFLQNSQSIILGQLEEMKQCVDEYENDDDPGFDLYEVGEQDFLKVAKQLAIQSGFPERAVNQQPQIVANNQAFNHQAFLQEQQQQQQNDSANMLKQLRENSKQQKFSFQKKYNYQITNKKDLEPGFSSKKTSSQNEKKNTDDQNQKENEKEKKTNILLPQGLRHPQSQDEFYPVNFDNIIYDCYDLKVIYDRERTGFEETKEFPIVINSTIAGRYQIIEYLGSAAFSKAIQCLDLVTNQMYCMKIIENNKDYFDQSMDEIKLLKYININGDVDQKHVLRLHDYFYHKEHLFIITELLKDNLYEFYKFNRENEDIPYFTMGRMQRITLQLLEGLEYIHSLHLMHCDLKPENILMKSYSKTQVKIIDFGSSCFIHDHLSSYIQSRSYRAPEVIIGCKYDYKIDMWSLGCILAELWTGQVLFQNDTVQGLLSKVLGIIGSFPEWMMNEGRLVNNFFTQEKLLYQEVYEDGESQNYGENSELGQRPKNRTGKIQILVPKKTNLRASYQKLYQIQIKNR</sequence>
<feature type="coiled-coil region" evidence="6">
    <location>
        <begin position="99"/>
        <end position="142"/>
    </location>
</feature>
<feature type="domain" description="Protein kinase" evidence="8">
    <location>
        <begin position="402"/>
        <end position="701"/>
    </location>
</feature>
<gene>
    <name evidence="9" type="ORF">PPERSA_06273</name>
</gene>
<evidence type="ECO:0000256" key="1">
    <source>
        <dbReference type="ARBA" id="ARBA00022527"/>
    </source>
</evidence>
<evidence type="ECO:0000256" key="7">
    <source>
        <dbReference type="SAM" id="MobiDB-lite"/>
    </source>
</evidence>
<keyword evidence="5" id="KW-0067">ATP-binding</keyword>
<dbReference type="InterPro" id="IPR011009">
    <property type="entry name" value="Kinase-like_dom_sf"/>
</dbReference>
<dbReference type="InterPro" id="IPR000719">
    <property type="entry name" value="Prot_kinase_dom"/>
</dbReference>
<dbReference type="PROSITE" id="PS00108">
    <property type="entry name" value="PROTEIN_KINASE_ST"/>
    <property type="match status" value="1"/>
</dbReference>
<proteinExistence type="predicted"/>
<dbReference type="Pfam" id="PF00069">
    <property type="entry name" value="Pkinase"/>
    <property type="match status" value="1"/>
</dbReference>
<keyword evidence="4 9" id="KW-0418">Kinase</keyword>
<dbReference type="InParanoid" id="A0A0V0QVR0"/>
<dbReference type="Gene3D" id="3.30.200.20">
    <property type="entry name" value="Phosphorylase Kinase, domain 1"/>
    <property type="match status" value="1"/>
</dbReference>
<dbReference type="GO" id="GO:0004674">
    <property type="term" value="F:protein serine/threonine kinase activity"/>
    <property type="evidence" value="ECO:0007669"/>
    <property type="project" value="UniProtKB-KW"/>
</dbReference>
<dbReference type="SUPFAM" id="SSF56112">
    <property type="entry name" value="Protein kinase-like (PK-like)"/>
    <property type="match status" value="1"/>
</dbReference>
<dbReference type="CDD" id="cd14133">
    <property type="entry name" value="PKc_DYRK_like"/>
    <property type="match status" value="1"/>
</dbReference>
<keyword evidence="1" id="KW-0723">Serine/threonine-protein kinase</keyword>
<dbReference type="EMBL" id="LDAU01000097">
    <property type="protein sequence ID" value="KRX06302.1"/>
    <property type="molecule type" value="Genomic_DNA"/>
</dbReference>
<dbReference type="InterPro" id="IPR050494">
    <property type="entry name" value="Ser_Thr_dual-spec_kinase"/>
</dbReference>
<dbReference type="OrthoDB" id="9332038at2759"/>
<keyword evidence="10" id="KW-1185">Reference proteome</keyword>